<accession>Q22BP6</accession>
<evidence type="ECO:0000256" key="5">
    <source>
        <dbReference type="SAM" id="Coils"/>
    </source>
</evidence>
<reference evidence="11" key="1">
    <citation type="journal article" date="2006" name="PLoS Biol.">
        <title>Macronuclear genome sequence of the ciliate Tetrahymena thermophila, a model eukaryote.</title>
        <authorList>
            <person name="Eisen J.A."/>
            <person name="Coyne R.S."/>
            <person name="Wu M."/>
            <person name="Wu D."/>
            <person name="Thiagarajan M."/>
            <person name="Wortman J.R."/>
            <person name="Badger J.H."/>
            <person name="Ren Q."/>
            <person name="Amedeo P."/>
            <person name="Jones K.M."/>
            <person name="Tallon L.J."/>
            <person name="Delcher A.L."/>
            <person name="Salzberg S.L."/>
            <person name="Silva J.C."/>
            <person name="Haas B.J."/>
            <person name="Majoros W.H."/>
            <person name="Farzad M."/>
            <person name="Carlton J.M."/>
            <person name="Smith R.K. Jr."/>
            <person name="Garg J."/>
            <person name="Pearlman R.E."/>
            <person name="Karrer K.M."/>
            <person name="Sun L."/>
            <person name="Manning G."/>
            <person name="Elde N.C."/>
            <person name="Turkewitz A.P."/>
            <person name="Asai D.J."/>
            <person name="Wilkes D.E."/>
            <person name="Wang Y."/>
            <person name="Cai H."/>
            <person name="Collins K."/>
            <person name="Stewart B.A."/>
            <person name="Lee S.R."/>
            <person name="Wilamowska K."/>
            <person name="Weinberg Z."/>
            <person name="Ruzzo W.L."/>
            <person name="Wloga D."/>
            <person name="Gaertig J."/>
            <person name="Frankel J."/>
            <person name="Tsao C.-C."/>
            <person name="Gorovsky M.A."/>
            <person name="Keeling P.J."/>
            <person name="Waller R.F."/>
            <person name="Patron N.J."/>
            <person name="Cherry J.M."/>
            <person name="Stover N.A."/>
            <person name="Krieger C.J."/>
            <person name="del Toro C."/>
            <person name="Ryder H.F."/>
            <person name="Williamson S.C."/>
            <person name="Barbeau R.A."/>
            <person name="Hamilton E.P."/>
            <person name="Orias E."/>
        </authorList>
    </citation>
    <scope>NUCLEOTIDE SEQUENCE [LARGE SCALE GENOMIC DNA]</scope>
    <source>
        <strain evidence="11">SB210</strain>
    </source>
</reference>
<dbReference type="InterPro" id="IPR005821">
    <property type="entry name" value="Ion_trans_dom"/>
</dbReference>
<evidence type="ECO:0000256" key="2">
    <source>
        <dbReference type="ARBA" id="ARBA00022692"/>
    </source>
</evidence>
<feature type="coiled-coil region" evidence="5">
    <location>
        <begin position="2008"/>
        <end position="2035"/>
    </location>
</feature>
<keyword evidence="4 7" id="KW-0472">Membrane</keyword>
<evidence type="ECO:0000259" key="9">
    <source>
        <dbReference type="Pfam" id="PF08454"/>
    </source>
</evidence>
<dbReference type="eggNOG" id="KOG3533">
    <property type="taxonomic scope" value="Eukaryota"/>
</dbReference>
<dbReference type="Proteomes" id="UP000009168">
    <property type="component" value="Unassembled WGS sequence"/>
</dbReference>
<keyword evidence="11" id="KW-1185">Reference proteome</keyword>
<dbReference type="Pfam" id="PF00520">
    <property type="entry name" value="Ion_trans"/>
    <property type="match status" value="1"/>
</dbReference>
<feature type="region of interest" description="Disordered" evidence="6">
    <location>
        <begin position="361"/>
        <end position="384"/>
    </location>
</feature>
<sequence length="3927" mass="458375">MSTKRSFTSLLPDLVSFQKIGSAQGSPRNAYPQDQQQLSKTKVQQKDSILRYGQVIEICGINQNHKGLLYSKGWTDRNICFVESKNLSDVSNKRECFFRILPKGTFYIHDEYSKSNEQDKLLLESRLARELKNYENLVIQMNGTVVHFGSEVILQHLDSGEYLYGTQKCPDVPSDSFKLKIKSQLKSMNLFKIIPTNFYDIEGDEVSLGQEIYLMHVKTGYCVDVFRKKQIIYDEQQYQAFQSIEEFIQLKRPTKGDKRFRGILTNSRDTIWSFNLVFNHTYKDDDNIYNFDLVQIIHNNKNSILSKSNLGNKLILKEQEQSSIIPIYDSIFEISKIQNKQNKFYLRHFISGELITINNKDNPNATSQNTIQNKKTKQISTEQNQIQEVKNENDIVIKNKNQSMQSSQNTARDKSKQINEYYHDQEEKKFAKLDQNLPVNDQFQININDKKIFSGFSSLQRNNELYKDSQQQLKKSNLTGASDSDSKNNKLKREKIFKQVVSGDSSPAQSQTNLDETELKQIEINQERISEQASLEQSQSFQDCKFQSQRLSLDVNTQILSNQLQAVNPFRRKSQLNLLEITKNINKNSLYESQKQYAGQQESHVQTQEHHNKQSSPKQIHIKKKYRESEGTNSDNADDDDETQNKIDSENINKYLGHQPALKKQNSNQSQKGNIEKHIKFSQSSNKQQIYFQNEPLFLQKNEEQHMLQFNTKSNENLVIPLKTISDMEQSNVQPNYEFILTEKNSQSFQQQIEINLVLRNGISIQKKQEQLQSYSTYYYLNQDENNCDNSLDEDIKENHKNNFISYNQYEQPILRQSPCFVKFIYEKQEFIEFHNDEDQSKQAENQLPQIPNLKNQISQSKKKFLQRQSTRSYSSKFSLPKFEKLSSLPSRKARLSNSTLHFETSIQDMVKRQQECQEILCETRQCGFAIKKSRSGFRIEKIPPSTKKVILWALSVKEQLYYFCSALHCTHDKNVLHKKITHKCIKQTIKCLLSINSPLEDDNQYEEDMTQGIGASINRTDSSQKVYTSLNGNPFLQGSGSCKNSEYIYDSLKQIQCILIDTKVAFLIVYILYSMVYSHNVFSLFEDDEMKSTSLKQLLRLCYVVLKNIVKNNQKAKLIICQNLEVFIYHAFQMQDESQIQLFLSELFYDNYRTISDLISPSSIQNIIQQIYKQKLPHPFHCKILSAVTQCNNMAISSNQNCIIDYFFKAKRFHPAFHFEFITEESDNILQQLNKTEESQLDSSQSADLNKKQIFIQCIADKESNLSKVMKISELQRISYENNDNQRMFKYFISYIDLLANICYSRNKNGKELIESIISIDQILSLITLNRSIIQGSLKTPFIKLLQNAYIDVPSSFVVPKILKVRQWNLVKFQCGINQSSNNRHIQESSKVLDYVFEFFNVCDELSNVDDSINLEILTMLEIFKKMIDLGIQSDNTQINNFIPTLINILKSKAVQKSNGILRSQRSLDYKKRGNGSSIISSVNFSIVQKCKQLITDILQEYLDIQINIQIGQILKQFKEYNEDHTEESNFMNQISQGQFEKINDQISKKWKDFFDYNNLQIKDTPNSNQEFLHYLDDIDITLMKELLQKNNTSIFDSILLLLKRVFQQKRELYQNLQKIILVKGGLAEQISKNIPKYRQQFEILKDSYFLTELNKPLEVQDGPSAKAEIGLESFVKLRSYSRHFSDKKELHTSDSVQTDRQTPEVRPIIKSSFSNLKITLVSNSDADYSTSQNKNTNNNIDIDWKNFGLTDTNQHIALDLPPMVQQNSDYLSIPIRNNNRRFSNLSEDKSNQSSYSIDKDVNKMINKQIMLHDDEKCLTPQSIKLNQDDNQNNQFFVKDKTASGNKDLEEVDFKRASSNSSANNSKKMNISISPLMFPQLNKIKSLEGIQDQLKLDFKQTSMKEERQNYDESGDKKQKDDVEDSLSNQSMTFNFNKGDDTVTSKLGGAELFENRELKKEISNIQKGNDQQSLDFFSIQEIQSLHFGIKEVNTNFCNSNHSIGNEIINQSLNTNENILAENQQLNNSKEQNNQMKYLFKIQLENQKDHSDLSPINKNNEDYEDSPMSIYNENQQAAKRQQQYQNNKRKSGFYTNESTQKEFKKNPLTTLPPSIILEQSDQSEITNMVHSRQNSIQSPLKQHEPISKLINDKLKLNISEVNTSEVESDSQKQIFNQQIKLRSKANYEFIITDLVQLTHFMKNYPKQIKDQRLEESSQLVTDDIFSNQKYERELKNFINERELNNLLIQNLVRSHDLHPTLFQFLSQLDKNFISLKSQILIQQIYEFLTVMIWNNHEAKMELLKAKNIAFSQIELNLGALEFLKELYTNVKPLLLNQSEIIRVTQSVLKIVNKNTNNINFQSKLISFLRTLIILNDNPIKINQGIIYQEIQNKSYKNLQIFDLEFQEEILNNLPKYISEYEKSFDQCATTQKINIPTQIAYMMSIFSLFSMLVEGQNEVNLRKSIKLHPLKFLISIMEKCSICTPLKKEIRTYINRVYYNQQYIQNKNNLLNKRQPISKGLVQSFSLQFEENDENNQSKNNQELNISLQQNQSKGKDGEIFNDLKVNNQRSSIKDESTVNSILIESNSESITLNKNMLSSHLSIIPEVQEHERRGSSLGSLIFTPVSNQNIQSGLQNEMQSPKFPIHQSIFKSVSQLQVLNEQNEEEQNQKDKSDSQVESVESDSASKTNSQQPNSSENLKSLNDLNIMPDQIEDDFNQNKILETVKENFDGEQELSQINLEKRQKQICSNKQNFKRQMQSSFFNEYNVKEQQSFLPNKKSIFEKNGMLLEVIKDLGCISNDLSEYVYLLQNNSQFENVEINNYIRLKYYKSYAVLHFKEIVYSLFFLFGNKNFTELLKNQLQFVLKQKDKQENPHRILISIVNSLMQILKLSNYLSQPIKQIIRKLYEIIKTFDFKSLNLQNLKFTESTIYQSPLRAAEINDSMLISSINNTMLNQSICHTQEIKGAQYEALKWVMQTNQQNENQDKQLLSNIKSFIRLYDQSGNDLKQSINITKKSKLSKNQLSEDMNEVLNNQLKFELYVLDNSKSFQDYLKNESDKLFQTHWDEDDINDDQMLIKNISHDAISKKKFIQSILDTAISNQHLPDDLHIFYLNILIRMIQDQNPQTDGMIKEIDTWDTPYWKGNKEKIESMQTLVYNQGGAKLICNLLKQPNLEQRLGLVSHILQFGISLLIGGHRKIQNRILTNMKEDLDNMILININTLIQKIGKIIYRFSKEQLREKSIPQINLSDTHDYYDSVSQIMVRKNTKNPDDYKEDQFKALCIQVMKRIFRFLQLCCESSNIDMKDYMRQQTFIDNRPKSNSLNFIIIATEINREFLKIINKNVVEIPIIISEFLIEVAQVPCLQNQISLCQTSYFEDISLLSQFIEQVEEKTKTLISFNSQQPEEEINLLDLYSKAIQTALVVFEGNDPQIYEEVMSKISVEFMQIIVNKRLKLMKVENVQQLKAYIQTHEIRGYYDKHVVEIFNVLIIIKRCQEYDANVKDRFYTNILKEQEILECLNSKIATIEIYHQKKFKQIYLPLVPLYNFLSDITKEKIMKNVNRQSQRDKIIDLLSHQSVVFDEMNHNYQLSKNKVPATGDNVQLIQTIITYFSLFLNMYLAMSAMIQIDPELGMNLKFHHYETKHNIFSLVFLFFILVTTFIFFTAINQVPPKINFQENFWNRFLLLCKNDQAPYLFVLMLSSILSLIIHPKYIVLSLPYSFSKLKLVQGVVENLYQALFIQRKQLVLVSFLGVLFLYIFSVLSFNNYYQELYSSDEIVNDEKTCNSMLSCMITLTLSGVVGNSNTHWEFSTFITDTVYFVFMSILFTNIISGIMTDTFAEMRDKRNFIESDKKNRCYICGIERATLEKKDLIFEEHIKKHNLWEYLFYIQSIILKEETEYTGIESIIKDKLKKDDITWIPNNTSLNT</sequence>
<feature type="compositionally biased region" description="Polar residues" evidence="6">
    <location>
        <begin position="468"/>
        <end position="483"/>
    </location>
</feature>
<evidence type="ECO:0000256" key="6">
    <source>
        <dbReference type="SAM" id="MobiDB-lite"/>
    </source>
</evidence>
<protein>
    <submittedName>
        <fullName evidence="10">MIR domain protein</fullName>
    </submittedName>
</protein>
<proteinExistence type="predicted"/>
<dbReference type="InParanoid" id="Q22BP6"/>
<evidence type="ECO:0000256" key="4">
    <source>
        <dbReference type="ARBA" id="ARBA00023136"/>
    </source>
</evidence>
<feature type="compositionally biased region" description="Polar residues" evidence="6">
    <location>
        <begin position="1926"/>
        <end position="1936"/>
    </location>
</feature>
<evidence type="ECO:0000256" key="7">
    <source>
        <dbReference type="SAM" id="Phobius"/>
    </source>
</evidence>
<dbReference type="RefSeq" id="XP_001030346.2">
    <property type="nucleotide sequence ID" value="XM_001030346.2"/>
</dbReference>
<dbReference type="GO" id="GO:0016020">
    <property type="term" value="C:membrane"/>
    <property type="evidence" value="ECO:0007669"/>
    <property type="project" value="UniProtKB-SubCell"/>
</dbReference>
<dbReference type="Pfam" id="PF08454">
    <property type="entry name" value="RIH_assoc"/>
    <property type="match status" value="1"/>
</dbReference>
<dbReference type="SUPFAM" id="SSF82109">
    <property type="entry name" value="MIR domain"/>
    <property type="match status" value="1"/>
</dbReference>
<dbReference type="Gene3D" id="1.10.287.70">
    <property type="match status" value="1"/>
</dbReference>
<feature type="domain" description="RyR/IP3R Homology associated" evidence="9">
    <location>
        <begin position="3282"/>
        <end position="3381"/>
    </location>
</feature>
<feature type="compositionally biased region" description="Basic and acidic residues" evidence="6">
    <location>
        <begin position="1900"/>
        <end position="1921"/>
    </location>
</feature>
<keyword evidence="2 7" id="KW-0812">Transmembrane</keyword>
<feature type="region of interest" description="Disordered" evidence="6">
    <location>
        <begin position="2074"/>
        <end position="2106"/>
    </location>
</feature>
<name>Q22BP6_TETTS</name>
<feature type="transmembrane region" description="Helical" evidence="7">
    <location>
        <begin position="3646"/>
        <end position="3666"/>
    </location>
</feature>
<evidence type="ECO:0000313" key="11">
    <source>
        <dbReference type="Proteomes" id="UP000009168"/>
    </source>
</evidence>
<feature type="region of interest" description="Disordered" evidence="6">
    <location>
        <begin position="594"/>
        <end position="645"/>
    </location>
</feature>
<evidence type="ECO:0000256" key="3">
    <source>
        <dbReference type="ARBA" id="ARBA00022989"/>
    </source>
</evidence>
<evidence type="ECO:0000256" key="1">
    <source>
        <dbReference type="ARBA" id="ARBA00004141"/>
    </source>
</evidence>
<feature type="compositionally biased region" description="Low complexity" evidence="6">
    <location>
        <begin position="2676"/>
        <end position="2686"/>
    </location>
</feature>
<dbReference type="KEGG" id="tet:TTHERM_01093490"/>
<dbReference type="InterPro" id="IPR036300">
    <property type="entry name" value="MIR_dom_sf"/>
</dbReference>
<comment type="subcellular location">
    <subcellularLocation>
        <location evidence="1">Membrane</location>
        <topology evidence="1">Multi-pass membrane protein</topology>
    </subcellularLocation>
</comment>
<keyword evidence="5" id="KW-0175">Coiled coil</keyword>
<feature type="transmembrane region" description="Helical" evidence="7">
    <location>
        <begin position="3816"/>
        <end position="3835"/>
    </location>
</feature>
<feature type="region of interest" description="Disordered" evidence="6">
    <location>
        <begin position="1900"/>
        <end position="1940"/>
    </location>
</feature>
<feature type="compositionally biased region" description="Polar residues" evidence="6">
    <location>
        <begin position="2687"/>
        <end position="2703"/>
    </location>
</feature>
<feature type="compositionally biased region" description="Low complexity" evidence="6">
    <location>
        <begin position="2074"/>
        <end position="2085"/>
    </location>
</feature>
<feature type="transmembrane region" description="Helical" evidence="7">
    <location>
        <begin position="3745"/>
        <end position="3764"/>
    </location>
</feature>
<evidence type="ECO:0000259" key="8">
    <source>
        <dbReference type="Pfam" id="PF00520"/>
    </source>
</evidence>
<dbReference type="PANTHER" id="PTHR45816:SF4">
    <property type="entry name" value="RYR_IP3R HOMOLOGY ASSOCIATED DOMAIN-CONTAINING PROTEIN"/>
    <property type="match status" value="1"/>
</dbReference>
<dbReference type="HOGENOM" id="CLU_224903_0_0_1"/>
<dbReference type="PANTHER" id="PTHR45816">
    <property type="entry name" value="MIR DOMAIN-CONTAINING PROTEIN"/>
    <property type="match status" value="1"/>
</dbReference>
<feature type="transmembrane region" description="Helical" evidence="7">
    <location>
        <begin position="3607"/>
        <end position="3625"/>
    </location>
</feature>
<dbReference type="OrthoDB" id="76898at2759"/>
<feature type="domain" description="Ion transport" evidence="8">
    <location>
        <begin position="3610"/>
        <end position="3845"/>
    </location>
</feature>
<feature type="region of interest" description="Disordered" evidence="6">
    <location>
        <begin position="468"/>
        <end position="491"/>
    </location>
</feature>
<dbReference type="GeneID" id="7835067"/>
<gene>
    <name evidence="10" type="ORF">TTHERM_01093490</name>
</gene>
<organism evidence="10 11">
    <name type="scientific">Tetrahymena thermophila (strain SB210)</name>
    <dbReference type="NCBI Taxonomy" id="312017"/>
    <lineage>
        <taxon>Eukaryota</taxon>
        <taxon>Sar</taxon>
        <taxon>Alveolata</taxon>
        <taxon>Ciliophora</taxon>
        <taxon>Intramacronucleata</taxon>
        <taxon>Oligohymenophorea</taxon>
        <taxon>Hymenostomatida</taxon>
        <taxon>Tetrahymenina</taxon>
        <taxon>Tetrahymenidae</taxon>
        <taxon>Tetrahymena</taxon>
    </lineage>
</organism>
<feature type="compositionally biased region" description="Polar residues" evidence="6">
    <location>
        <begin position="594"/>
        <end position="606"/>
    </location>
</feature>
<feature type="transmembrane region" description="Helical" evidence="7">
    <location>
        <begin position="3694"/>
        <end position="3715"/>
    </location>
</feature>
<dbReference type="GO" id="GO:0006816">
    <property type="term" value="P:calcium ion transport"/>
    <property type="evidence" value="ECO:0007669"/>
    <property type="project" value="InterPro"/>
</dbReference>
<feature type="region of interest" description="Disordered" evidence="6">
    <location>
        <begin position="2660"/>
        <end position="2703"/>
    </location>
</feature>
<dbReference type="GO" id="GO:0005216">
    <property type="term" value="F:monoatomic ion channel activity"/>
    <property type="evidence" value="ECO:0007669"/>
    <property type="project" value="InterPro"/>
</dbReference>
<dbReference type="InterPro" id="IPR015925">
    <property type="entry name" value="Ryanodine_IP3_receptor"/>
</dbReference>
<dbReference type="InterPro" id="IPR013662">
    <property type="entry name" value="RIH_assoc-dom"/>
</dbReference>
<keyword evidence="3 7" id="KW-1133">Transmembrane helix</keyword>
<evidence type="ECO:0000313" key="10">
    <source>
        <dbReference type="EMBL" id="EAR82683.2"/>
    </source>
</evidence>
<dbReference type="EMBL" id="GG662340">
    <property type="protein sequence ID" value="EAR82683.2"/>
    <property type="molecule type" value="Genomic_DNA"/>
</dbReference>